<evidence type="ECO:0000256" key="1">
    <source>
        <dbReference type="SAM" id="MobiDB-lite"/>
    </source>
</evidence>
<comment type="caution">
    <text evidence="2">The sequence shown here is derived from an EMBL/GenBank/DDBJ whole genome shotgun (WGS) entry which is preliminary data.</text>
</comment>
<name>A0ABV0U122_9TELE</name>
<evidence type="ECO:0000313" key="2">
    <source>
        <dbReference type="EMBL" id="MEQ2238499.1"/>
    </source>
</evidence>
<proteinExistence type="predicted"/>
<organism evidence="2 3">
    <name type="scientific">Ilyodon furcidens</name>
    <name type="common">goldbreast splitfin</name>
    <dbReference type="NCBI Taxonomy" id="33524"/>
    <lineage>
        <taxon>Eukaryota</taxon>
        <taxon>Metazoa</taxon>
        <taxon>Chordata</taxon>
        <taxon>Craniata</taxon>
        <taxon>Vertebrata</taxon>
        <taxon>Euteleostomi</taxon>
        <taxon>Actinopterygii</taxon>
        <taxon>Neopterygii</taxon>
        <taxon>Teleostei</taxon>
        <taxon>Neoteleostei</taxon>
        <taxon>Acanthomorphata</taxon>
        <taxon>Ovalentaria</taxon>
        <taxon>Atherinomorphae</taxon>
        <taxon>Cyprinodontiformes</taxon>
        <taxon>Goodeidae</taxon>
        <taxon>Ilyodon</taxon>
    </lineage>
</organism>
<sequence length="84" mass="9669">MSALRVVSISRGRRGVQGGTEEERSEAETTLECWRVDRFECLTYQMYDLEADDLKAQKSTSGPPLWAKVFKRSFPDTTDDFLMK</sequence>
<keyword evidence="3" id="KW-1185">Reference proteome</keyword>
<gene>
    <name evidence="2" type="ORF">ILYODFUR_033760</name>
</gene>
<protein>
    <submittedName>
        <fullName evidence="2">Uncharacterized protein</fullName>
    </submittedName>
</protein>
<reference evidence="2 3" key="1">
    <citation type="submission" date="2021-06" db="EMBL/GenBank/DDBJ databases">
        <authorList>
            <person name="Palmer J.M."/>
        </authorList>
    </citation>
    <scope>NUCLEOTIDE SEQUENCE [LARGE SCALE GENOMIC DNA]</scope>
    <source>
        <strain evidence="3">if_2019</strain>
        <tissue evidence="2">Muscle</tissue>
    </source>
</reference>
<evidence type="ECO:0000313" key="3">
    <source>
        <dbReference type="Proteomes" id="UP001482620"/>
    </source>
</evidence>
<feature type="compositionally biased region" description="Low complexity" evidence="1">
    <location>
        <begin position="1"/>
        <end position="10"/>
    </location>
</feature>
<feature type="region of interest" description="Disordered" evidence="1">
    <location>
        <begin position="1"/>
        <end position="24"/>
    </location>
</feature>
<accession>A0ABV0U122</accession>
<dbReference type="EMBL" id="JAHRIQ010052198">
    <property type="protein sequence ID" value="MEQ2238499.1"/>
    <property type="molecule type" value="Genomic_DNA"/>
</dbReference>
<dbReference type="Proteomes" id="UP001482620">
    <property type="component" value="Unassembled WGS sequence"/>
</dbReference>